<feature type="non-terminal residue" evidence="2">
    <location>
        <position position="58"/>
    </location>
</feature>
<name>A0AAD6VDH2_9AGAR</name>
<dbReference type="Gene3D" id="3.10.20.90">
    <property type="entry name" value="Phosphatidylinositol 3-kinase Catalytic Subunit, Chain A, domain 1"/>
    <property type="match status" value="1"/>
</dbReference>
<reference evidence="2" key="1">
    <citation type="submission" date="2023-03" db="EMBL/GenBank/DDBJ databases">
        <title>Massive genome expansion in bonnet fungi (Mycena s.s.) driven by repeated elements and novel gene families across ecological guilds.</title>
        <authorList>
            <consortium name="Lawrence Berkeley National Laboratory"/>
            <person name="Harder C.B."/>
            <person name="Miyauchi S."/>
            <person name="Viragh M."/>
            <person name="Kuo A."/>
            <person name="Thoen E."/>
            <person name="Andreopoulos B."/>
            <person name="Lu D."/>
            <person name="Skrede I."/>
            <person name="Drula E."/>
            <person name="Henrissat B."/>
            <person name="Morin E."/>
            <person name="Kohler A."/>
            <person name="Barry K."/>
            <person name="LaButti K."/>
            <person name="Morin E."/>
            <person name="Salamov A."/>
            <person name="Lipzen A."/>
            <person name="Mereny Z."/>
            <person name="Hegedus B."/>
            <person name="Baldrian P."/>
            <person name="Stursova M."/>
            <person name="Weitz H."/>
            <person name="Taylor A."/>
            <person name="Grigoriev I.V."/>
            <person name="Nagy L.G."/>
            <person name="Martin F."/>
            <person name="Kauserud H."/>
        </authorList>
    </citation>
    <scope>NUCLEOTIDE SEQUENCE</scope>
    <source>
        <strain evidence="2">9144</strain>
    </source>
</reference>
<protein>
    <recommendedName>
        <fullName evidence="1">PB1 domain-containing protein</fullName>
    </recommendedName>
</protein>
<dbReference type="InterPro" id="IPR000270">
    <property type="entry name" value="PB1_dom"/>
</dbReference>
<dbReference type="SUPFAM" id="SSF54277">
    <property type="entry name" value="CAD &amp; PB1 domains"/>
    <property type="match status" value="1"/>
</dbReference>
<dbReference type="EMBL" id="JARJCW010000032">
    <property type="protein sequence ID" value="KAJ7208945.1"/>
    <property type="molecule type" value="Genomic_DNA"/>
</dbReference>
<feature type="domain" description="PB1" evidence="1">
    <location>
        <begin position="3"/>
        <end position="56"/>
    </location>
</feature>
<evidence type="ECO:0000259" key="1">
    <source>
        <dbReference type="Pfam" id="PF00564"/>
    </source>
</evidence>
<evidence type="ECO:0000313" key="2">
    <source>
        <dbReference type="EMBL" id="KAJ7208945.1"/>
    </source>
</evidence>
<feature type="non-terminal residue" evidence="2">
    <location>
        <position position="1"/>
    </location>
</feature>
<comment type="caution">
    <text evidence="2">The sequence shown here is derived from an EMBL/GenBank/DDBJ whole genome shotgun (WGS) entry which is preliminary data.</text>
</comment>
<dbReference type="Pfam" id="PF00564">
    <property type="entry name" value="PB1"/>
    <property type="match status" value="1"/>
</dbReference>
<sequence length="58" mass="6480">SARIHTLFGIPIETVAVSYIDADNDEVTLSSEEELRDYYQAFSDSGEDGIKFLVHDLS</sequence>
<keyword evidence="3" id="KW-1185">Reference proteome</keyword>
<dbReference type="AlphaFoldDB" id="A0AAD6VDH2"/>
<dbReference type="Proteomes" id="UP001219525">
    <property type="component" value="Unassembled WGS sequence"/>
</dbReference>
<gene>
    <name evidence="2" type="ORF">GGX14DRAFT_323911</name>
</gene>
<organism evidence="2 3">
    <name type="scientific">Mycena pura</name>
    <dbReference type="NCBI Taxonomy" id="153505"/>
    <lineage>
        <taxon>Eukaryota</taxon>
        <taxon>Fungi</taxon>
        <taxon>Dikarya</taxon>
        <taxon>Basidiomycota</taxon>
        <taxon>Agaricomycotina</taxon>
        <taxon>Agaricomycetes</taxon>
        <taxon>Agaricomycetidae</taxon>
        <taxon>Agaricales</taxon>
        <taxon>Marasmiineae</taxon>
        <taxon>Mycenaceae</taxon>
        <taxon>Mycena</taxon>
    </lineage>
</organism>
<evidence type="ECO:0000313" key="3">
    <source>
        <dbReference type="Proteomes" id="UP001219525"/>
    </source>
</evidence>
<accession>A0AAD6VDH2</accession>
<proteinExistence type="predicted"/>